<dbReference type="EMBL" id="CP025989">
    <property type="protein sequence ID" value="AWD32865.1"/>
    <property type="molecule type" value="Genomic_DNA"/>
</dbReference>
<dbReference type="GO" id="GO:0000049">
    <property type="term" value="F:tRNA binding"/>
    <property type="evidence" value="ECO:0007669"/>
    <property type="project" value="TreeGrafter"/>
</dbReference>
<dbReference type="Pfam" id="PF01743">
    <property type="entry name" value="PolyA_pol"/>
    <property type="match status" value="1"/>
</dbReference>
<evidence type="ECO:0000256" key="6">
    <source>
        <dbReference type="ARBA" id="ARBA00022741"/>
    </source>
</evidence>
<comment type="cofactor">
    <cofactor evidence="1">
        <name>Mg(2+)</name>
        <dbReference type="ChEBI" id="CHEBI:18420"/>
    </cofactor>
</comment>
<dbReference type="Gene3D" id="1.10.3090.10">
    <property type="entry name" value="cca-adding enzyme, domain 2"/>
    <property type="match status" value="1"/>
</dbReference>
<evidence type="ECO:0000256" key="5">
    <source>
        <dbReference type="ARBA" id="ARBA00022723"/>
    </source>
</evidence>
<keyword evidence="3" id="KW-0819">tRNA processing</keyword>
<keyword evidence="8" id="KW-0694">RNA-binding</keyword>
<dbReference type="GO" id="GO:0000166">
    <property type="term" value="F:nucleotide binding"/>
    <property type="evidence" value="ECO:0007669"/>
    <property type="project" value="UniProtKB-KW"/>
</dbReference>
<keyword evidence="4" id="KW-0548">Nucleotidyltransferase</keyword>
<dbReference type="PANTHER" id="PTHR46173">
    <property type="entry name" value="CCA TRNA NUCLEOTIDYLTRANSFERASE 1, MITOCHONDRIAL"/>
    <property type="match status" value="1"/>
</dbReference>
<dbReference type="RefSeq" id="WP_108672914.1">
    <property type="nucleotide sequence ID" value="NZ_CP025989.1"/>
</dbReference>
<comment type="similarity">
    <text evidence="8">Belongs to the tRNA nucleotidyltransferase/poly(A) polymerase family.</text>
</comment>
<dbReference type="AlphaFoldDB" id="A0A2U8BRA0"/>
<evidence type="ECO:0000256" key="4">
    <source>
        <dbReference type="ARBA" id="ARBA00022695"/>
    </source>
</evidence>
<evidence type="ECO:0000313" key="11">
    <source>
        <dbReference type="EMBL" id="AWD32865.1"/>
    </source>
</evidence>
<gene>
    <name evidence="11" type="ORF">Fsol_00052</name>
</gene>
<keyword evidence="5" id="KW-0479">Metal-binding</keyword>
<evidence type="ECO:0000313" key="12">
    <source>
        <dbReference type="Proteomes" id="UP000244519"/>
    </source>
</evidence>
<evidence type="ECO:0000259" key="10">
    <source>
        <dbReference type="Pfam" id="PF12627"/>
    </source>
</evidence>
<dbReference type="OrthoDB" id="9805698at2"/>
<dbReference type="Pfam" id="PF12627">
    <property type="entry name" value="PolyA_pol_RNAbd"/>
    <property type="match status" value="1"/>
</dbReference>
<dbReference type="GO" id="GO:0008033">
    <property type="term" value="P:tRNA processing"/>
    <property type="evidence" value="ECO:0007669"/>
    <property type="project" value="UniProtKB-KW"/>
</dbReference>
<dbReference type="InterPro" id="IPR002646">
    <property type="entry name" value="PolA_pol_head_dom"/>
</dbReference>
<dbReference type="InterPro" id="IPR043519">
    <property type="entry name" value="NT_sf"/>
</dbReference>
<dbReference type="PANTHER" id="PTHR46173:SF1">
    <property type="entry name" value="CCA TRNA NUCLEOTIDYLTRANSFERASE 1, MITOCHONDRIAL"/>
    <property type="match status" value="1"/>
</dbReference>
<keyword evidence="2 8" id="KW-0808">Transferase</keyword>
<dbReference type="Gene3D" id="3.30.460.10">
    <property type="entry name" value="Beta Polymerase, domain 2"/>
    <property type="match status" value="1"/>
</dbReference>
<dbReference type="SUPFAM" id="SSF81301">
    <property type="entry name" value="Nucleotidyltransferase"/>
    <property type="match status" value="1"/>
</dbReference>
<dbReference type="SUPFAM" id="SSF81891">
    <property type="entry name" value="Poly A polymerase C-terminal region-like"/>
    <property type="match status" value="1"/>
</dbReference>
<dbReference type="KEGG" id="fso:Fsol_00052"/>
<proteinExistence type="inferred from homology"/>
<dbReference type="InterPro" id="IPR050264">
    <property type="entry name" value="Bact_CCA-adding_enz_type3_sf"/>
</dbReference>
<protein>
    <submittedName>
        <fullName evidence="11">Poly(A) polymerase I</fullName>
    </submittedName>
</protein>
<organism evidence="11 12">
    <name type="scientific">Candidatus Fokinia solitaria</name>
    <dbReference type="NCBI Taxonomy" id="1802984"/>
    <lineage>
        <taxon>Bacteria</taxon>
        <taxon>Pseudomonadati</taxon>
        <taxon>Pseudomonadota</taxon>
        <taxon>Alphaproteobacteria</taxon>
        <taxon>Rickettsiales</taxon>
        <taxon>Candidatus Midichloriaceae</taxon>
        <taxon>Candidatus Fokinia</taxon>
    </lineage>
</organism>
<feature type="domain" description="Poly A polymerase head" evidence="9">
    <location>
        <begin position="30"/>
        <end position="159"/>
    </location>
</feature>
<evidence type="ECO:0000256" key="1">
    <source>
        <dbReference type="ARBA" id="ARBA00001946"/>
    </source>
</evidence>
<evidence type="ECO:0000256" key="7">
    <source>
        <dbReference type="ARBA" id="ARBA00022842"/>
    </source>
</evidence>
<evidence type="ECO:0000259" key="9">
    <source>
        <dbReference type="Pfam" id="PF01743"/>
    </source>
</evidence>
<feature type="domain" description="tRNA nucleotidyltransferase/poly(A) polymerase RNA and SrmB- binding" evidence="10">
    <location>
        <begin position="199"/>
        <end position="249"/>
    </location>
</feature>
<reference evidence="11 12" key="1">
    <citation type="journal article" date="2018" name="Genome Biol. Evol.">
        <title>The Genome Sequence of "Candidatus Fokinia solitaria": Insights on Reductive Evolution in Rickettsiales.</title>
        <authorList>
            <person name="Floriano A.M."/>
            <person name="Castelli M."/>
            <person name="Krenek S."/>
            <person name="Berendonk T.U."/>
            <person name="Bazzocchi C."/>
            <person name="Petroni G."/>
            <person name="Sassera D."/>
        </authorList>
    </citation>
    <scope>NUCLEOTIDE SEQUENCE [LARGE SCALE GENOMIC DNA]</scope>
    <source>
        <strain evidence="11">Rio ETE_ALG 3VII</strain>
    </source>
</reference>
<accession>A0A2U8BRA0</accession>
<sequence length="419" mass="48588">MSNALENQRSLFSSECLDLLKVLNAYFEVRVVGGSVRDYLLEKHFHLKFPHRVDYDIVAKADFLEITKVLEMHDIHYFDDSQKYGVLKVHYKDVMYDVAAPRKDLECFGRAARVVAGKHISWLEDSMRRDFSINAIYCDVENVMHDYHFGIRDLQNQSIVFIGDAVARIKEDYLRILRFFRFSGLFRSPKFNNLEIEIIRNHRNALHNLSKERIRKEIMALLKTPYYMQSLRIMRSNEILNIISPTLDKFVDESEKCALHDSILSIACILIRNGTCNITTILESISQLSKEIILTNHELLRLKTLMKLYEYTGRLDVAGSDEDYSKRAVFLFGTQAYVDFIKVCDALMNRESSISMKKVKQYAEITLPINGNDIKLLVKDSTDIGKYKRKAVQIYVDSGFTATKEGIITQLLKARDEKC</sequence>
<dbReference type="InterPro" id="IPR032828">
    <property type="entry name" value="PolyA_RNA-bd"/>
</dbReference>
<evidence type="ECO:0000256" key="3">
    <source>
        <dbReference type="ARBA" id="ARBA00022694"/>
    </source>
</evidence>
<dbReference type="GO" id="GO:0046872">
    <property type="term" value="F:metal ion binding"/>
    <property type="evidence" value="ECO:0007669"/>
    <property type="project" value="UniProtKB-KW"/>
</dbReference>
<evidence type="ECO:0000256" key="2">
    <source>
        <dbReference type="ARBA" id="ARBA00022679"/>
    </source>
</evidence>
<keyword evidence="6" id="KW-0547">Nucleotide-binding</keyword>
<name>A0A2U8BRA0_9RICK</name>
<keyword evidence="12" id="KW-1185">Reference proteome</keyword>
<dbReference type="Proteomes" id="UP000244519">
    <property type="component" value="Chromosome"/>
</dbReference>
<dbReference type="GO" id="GO:0016779">
    <property type="term" value="F:nucleotidyltransferase activity"/>
    <property type="evidence" value="ECO:0007669"/>
    <property type="project" value="UniProtKB-KW"/>
</dbReference>
<keyword evidence="7" id="KW-0460">Magnesium</keyword>
<evidence type="ECO:0000256" key="8">
    <source>
        <dbReference type="RuleBase" id="RU003953"/>
    </source>
</evidence>